<name>A0AA89BAI8_9ASTE</name>
<dbReference type="AlphaFoldDB" id="A0AA89BAI8"/>
<evidence type="ECO:0000313" key="3">
    <source>
        <dbReference type="Proteomes" id="UP001188597"/>
    </source>
</evidence>
<evidence type="ECO:0000313" key="2">
    <source>
        <dbReference type="EMBL" id="KAK3034590.1"/>
    </source>
</evidence>
<sequence length="187" mass="20934">MAKVYPQTHTCSAYMTSKRESFTIWMKSLVFQGNGCTVFDSNLDIVYRVDNYDEKCSTEVNLMDLRGKVLFTIRRKDGYKARGFQVIKERPLFQATKCCQSLNGGAICHVTLGSDKTSGYKIVKLAGKSTLKIIDMECRLVAEVKEKQSSSGISLGDDVLTLVVEPQMDLSLVMALVTVYALIKHRL</sequence>
<proteinExistence type="inferred from homology"/>
<dbReference type="PANTHER" id="PTHR31087:SF153">
    <property type="entry name" value="PROTEIN LURP-ONE-RELATED 11"/>
    <property type="match status" value="1"/>
</dbReference>
<comment type="similarity">
    <text evidence="1">Belongs to the LOR family.</text>
</comment>
<evidence type="ECO:0000256" key="1">
    <source>
        <dbReference type="ARBA" id="ARBA00005437"/>
    </source>
</evidence>
<keyword evidence="3" id="KW-1185">Reference proteome</keyword>
<dbReference type="InterPro" id="IPR025659">
    <property type="entry name" value="Tubby-like_C"/>
</dbReference>
<comment type="caution">
    <text evidence="2">The sequence shown here is derived from an EMBL/GenBank/DDBJ whole genome shotgun (WGS) entry which is preliminary data.</text>
</comment>
<dbReference type="Proteomes" id="UP001188597">
    <property type="component" value="Unassembled WGS sequence"/>
</dbReference>
<dbReference type="EMBL" id="JAVXUP010000197">
    <property type="protein sequence ID" value="KAK3034590.1"/>
    <property type="molecule type" value="Genomic_DNA"/>
</dbReference>
<protein>
    <submittedName>
        <fullName evidence="2">Uncharacterized protein</fullName>
    </submittedName>
</protein>
<dbReference type="Pfam" id="PF04525">
    <property type="entry name" value="LOR"/>
    <property type="match status" value="1"/>
</dbReference>
<organism evidence="2 3">
    <name type="scientific">Escallonia herrerae</name>
    <dbReference type="NCBI Taxonomy" id="1293975"/>
    <lineage>
        <taxon>Eukaryota</taxon>
        <taxon>Viridiplantae</taxon>
        <taxon>Streptophyta</taxon>
        <taxon>Embryophyta</taxon>
        <taxon>Tracheophyta</taxon>
        <taxon>Spermatophyta</taxon>
        <taxon>Magnoliopsida</taxon>
        <taxon>eudicotyledons</taxon>
        <taxon>Gunneridae</taxon>
        <taxon>Pentapetalae</taxon>
        <taxon>asterids</taxon>
        <taxon>campanulids</taxon>
        <taxon>Escalloniales</taxon>
        <taxon>Escalloniaceae</taxon>
        <taxon>Escallonia</taxon>
    </lineage>
</organism>
<reference evidence="2" key="1">
    <citation type="submission" date="2022-12" db="EMBL/GenBank/DDBJ databases">
        <title>Draft genome assemblies for two species of Escallonia (Escalloniales).</title>
        <authorList>
            <person name="Chanderbali A."/>
            <person name="Dervinis C."/>
            <person name="Anghel I."/>
            <person name="Soltis D."/>
            <person name="Soltis P."/>
            <person name="Zapata F."/>
        </authorList>
    </citation>
    <scope>NUCLEOTIDE SEQUENCE</scope>
    <source>
        <strain evidence="2">UCBG64.0493</strain>
        <tissue evidence="2">Leaf</tissue>
    </source>
</reference>
<dbReference type="InterPro" id="IPR007612">
    <property type="entry name" value="LOR"/>
</dbReference>
<dbReference type="InterPro" id="IPR038595">
    <property type="entry name" value="LOR_sf"/>
</dbReference>
<dbReference type="SUPFAM" id="SSF54518">
    <property type="entry name" value="Tubby C-terminal domain-like"/>
    <property type="match status" value="1"/>
</dbReference>
<accession>A0AA89BAI8</accession>
<dbReference type="Gene3D" id="2.40.160.200">
    <property type="entry name" value="LURP1-related"/>
    <property type="match status" value="1"/>
</dbReference>
<dbReference type="PANTHER" id="PTHR31087">
    <property type="match status" value="1"/>
</dbReference>
<gene>
    <name evidence="2" type="ORF">RJ639_033836</name>
</gene>